<name>A0A420VQQ0_9SPHI</name>
<dbReference type="AlphaFoldDB" id="A0A420VQQ0"/>
<evidence type="ECO:0000313" key="3">
    <source>
        <dbReference type="Proteomes" id="UP000282423"/>
    </source>
</evidence>
<evidence type="ECO:0000313" key="2">
    <source>
        <dbReference type="EMBL" id="RKO68653.1"/>
    </source>
</evidence>
<reference evidence="2 3" key="1">
    <citation type="submission" date="2018-10" db="EMBL/GenBank/DDBJ databases">
        <title>Sphingobacterium sp. M05W1-28.</title>
        <authorList>
            <person name="Cai H."/>
        </authorList>
    </citation>
    <scope>NUCLEOTIDE SEQUENCE [LARGE SCALE GENOMIC DNA]</scope>
    <source>
        <strain evidence="2 3">M05W1-28</strain>
    </source>
</reference>
<keyword evidence="2" id="KW-0808">Transferase</keyword>
<sequence>MKLLSVILPVYNADKYVSEAINSVLEQSFSDFELIIINDGSIDNSRDIIKKFQDNRIIFIDQPNKGLIDTLNIGLSLSKGKYIARMDADDIAHPKRFEFQLKAFREDEHLVVCSGGIIAFSPDGYRKKRYYPLSDADMRNELLFNSSIVHPLAMFDGDIVRKNNIRFDRNYKFCEDYKFFYDLSKYGNIKNIPKFLLSYRMLPSSQTSIGSNNSIDRYNKISSIHRIILNDYNILLNESRSKLHYSLSLSSEIEKLQISNMLIDDLLNYSRFLVKAAKLNEKLVIISLEATIGEKFLKIIFFHIRRGQLKTLRKLFFHKFTLLAVFKRLIRILKYE</sequence>
<organism evidence="2 3">
    <name type="scientific">Sphingobacterium puteale</name>
    <dbReference type="NCBI Taxonomy" id="2420510"/>
    <lineage>
        <taxon>Bacteria</taxon>
        <taxon>Pseudomonadati</taxon>
        <taxon>Bacteroidota</taxon>
        <taxon>Sphingobacteriia</taxon>
        <taxon>Sphingobacteriales</taxon>
        <taxon>Sphingobacteriaceae</taxon>
        <taxon>Sphingobacterium</taxon>
    </lineage>
</organism>
<dbReference type="RefSeq" id="WP_121127100.1">
    <property type="nucleotide sequence ID" value="NZ_RBWS01000027.1"/>
</dbReference>
<dbReference type="Gene3D" id="3.90.550.10">
    <property type="entry name" value="Spore Coat Polysaccharide Biosynthesis Protein SpsA, Chain A"/>
    <property type="match status" value="1"/>
</dbReference>
<dbReference type="Proteomes" id="UP000282423">
    <property type="component" value="Unassembled WGS sequence"/>
</dbReference>
<dbReference type="PANTHER" id="PTHR22916">
    <property type="entry name" value="GLYCOSYLTRANSFERASE"/>
    <property type="match status" value="1"/>
</dbReference>
<protein>
    <submittedName>
        <fullName evidence="2">Glycosyltransferase</fullName>
    </submittedName>
</protein>
<dbReference type="OrthoDB" id="9815829at2"/>
<dbReference type="SUPFAM" id="SSF53448">
    <property type="entry name" value="Nucleotide-diphospho-sugar transferases"/>
    <property type="match status" value="1"/>
</dbReference>
<dbReference type="GO" id="GO:0016758">
    <property type="term" value="F:hexosyltransferase activity"/>
    <property type="evidence" value="ECO:0007669"/>
    <property type="project" value="UniProtKB-ARBA"/>
</dbReference>
<gene>
    <name evidence="2" type="ORF">D7322_25960</name>
</gene>
<dbReference type="InterPro" id="IPR029044">
    <property type="entry name" value="Nucleotide-diphossugar_trans"/>
</dbReference>
<dbReference type="InterPro" id="IPR001173">
    <property type="entry name" value="Glyco_trans_2-like"/>
</dbReference>
<comment type="caution">
    <text evidence="2">The sequence shown here is derived from an EMBL/GenBank/DDBJ whole genome shotgun (WGS) entry which is preliminary data.</text>
</comment>
<proteinExistence type="predicted"/>
<dbReference type="Pfam" id="PF00535">
    <property type="entry name" value="Glycos_transf_2"/>
    <property type="match status" value="1"/>
</dbReference>
<feature type="domain" description="Glycosyltransferase 2-like" evidence="1">
    <location>
        <begin position="5"/>
        <end position="142"/>
    </location>
</feature>
<accession>A0A420VQQ0</accession>
<dbReference type="EMBL" id="RBWS01000027">
    <property type="protein sequence ID" value="RKO68653.1"/>
    <property type="molecule type" value="Genomic_DNA"/>
</dbReference>
<evidence type="ECO:0000259" key="1">
    <source>
        <dbReference type="Pfam" id="PF00535"/>
    </source>
</evidence>
<dbReference type="PANTHER" id="PTHR22916:SF3">
    <property type="entry name" value="UDP-GLCNAC:BETAGAL BETA-1,3-N-ACETYLGLUCOSAMINYLTRANSFERASE-LIKE PROTEIN 1"/>
    <property type="match status" value="1"/>
</dbReference>
<keyword evidence="3" id="KW-1185">Reference proteome</keyword>